<protein>
    <submittedName>
        <fullName evidence="1">Uncharacterized protein</fullName>
    </submittedName>
</protein>
<organism evidence="1 2">
    <name type="scientific">Acetobacter oeni</name>
    <dbReference type="NCBI Taxonomy" id="304077"/>
    <lineage>
        <taxon>Bacteria</taxon>
        <taxon>Pseudomonadati</taxon>
        <taxon>Pseudomonadota</taxon>
        <taxon>Alphaproteobacteria</taxon>
        <taxon>Acetobacterales</taxon>
        <taxon>Acetobacteraceae</taxon>
        <taxon>Acetobacter</taxon>
    </lineage>
</organism>
<evidence type="ECO:0000313" key="1">
    <source>
        <dbReference type="EMBL" id="GEN65095.1"/>
    </source>
</evidence>
<dbReference type="Proteomes" id="UP000321746">
    <property type="component" value="Unassembled WGS sequence"/>
</dbReference>
<sequence>MTKLDNGTIATDLDSDIDNAALLDQGYSIRHIETYHRDIDHTCIIWEAPALTEADLPY</sequence>
<proteinExistence type="predicted"/>
<comment type="caution">
    <text evidence="1">The sequence shown here is derived from an EMBL/GenBank/DDBJ whole genome shotgun (WGS) entry which is preliminary data.</text>
</comment>
<evidence type="ECO:0000313" key="2">
    <source>
        <dbReference type="Proteomes" id="UP000321746"/>
    </source>
</evidence>
<reference evidence="1 2" key="1">
    <citation type="submission" date="2019-07" db="EMBL/GenBank/DDBJ databases">
        <title>Whole genome shotgun sequence of Acetobacter oeni NBRC 105207.</title>
        <authorList>
            <person name="Hosoyama A."/>
            <person name="Uohara A."/>
            <person name="Ohji S."/>
            <person name="Ichikawa N."/>
        </authorList>
    </citation>
    <scope>NUCLEOTIDE SEQUENCE [LARGE SCALE GENOMIC DNA]</scope>
    <source>
        <strain evidence="1 2">NBRC 105207</strain>
    </source>
</reference>
<keyword evidence="2" id="KW-1185">Reference proteome</keyword>
<dbReference type="EMBL" id="BJYG01000071">
    <property type="protein sequence ID" value="GEN65095.1"/>
    <property type="molecule type" value="Genomic_DNA"/>
</dbReference>
<accession>A0A511XQ87</accession>
<name>A0A511XQ87_9PROT</name>
<gene>
    <name evidence="1" type="ORF">AOE01nite_33190</name>
</gene>
<dbReference type="RefSeq" id="WP_173572157.1">
    <property type="nucleotide sequence ID" value="NZ_BJYG01000071.1"/>
</dbReference>
<dbReference type="AlphaFoldDB" id="A0A511XQ87"/>